<keyword evidence="3" id="KW-0269">Exonuclease</keyword>
<evidence type="ECO:0000256" key="5">
    <source>
        <dbReference type="ARBA" id="ARBA00049957"/>
    </source>
</evidence>
<dbReference type="CDD" id="cd09859">
    <property type="entry name" value="PIN_53EXO"/>
    <property type="match status" value="1"/>
</dbReference>
<dbReference type="GO" id="GO:0003677">
    <property type="term" value="F:DNA binding"/>
    <property type="evidence" value="ECO:0007669"/>
    <property type="project" value="UniProtKB-KW"/>
</dbReference>
<keyword evidence="2" id="KW-0378">Hydrolase</keyword>
<dbReference type="STRING" id="675864.SAMN04489747_0645"/>
<evidence type="ECO:0000256" key="6">
    <source>
        <dbReference type="ARBA" id="ARBA00050026"/>
    </source>
</evidence>
<accession>A0A1G6TKN9</accession>
<evidence type="ECO:0000256" key="1">
    <source>
        <dbReference type="ARBA" id="ARBA00022722"/>
    </source>
</evidence>
<dbReference type="GO" id="GO:0033567">
    <property type="term" value="P:DNA replication, Okazaki fragment processing"/>
    <property type="evidence" value="ECO:0007669"/>
    <property type="project" value="InterPro"/>
</dbReference>
<feature type="domain" description="5'-3' exonuclease" evidence="8">
    <location>
        <begin position="4"/>
        <end position="274"/>
    </location>
</feature>
<evidence type="ECO:0000259" key="8">
    <source>
        <dbReference type="SMART" id="SM00475"/>
    </source>
</evidence>
<dbReference type="Proteomes" id="UP000198546">
    <property type="component" value="Chromosome i"/>
</dbReference>
<dbReference type="Gene3D" id="1.10.150.20">
    <property type="entry name" value="5' to 3' exonuclease, C-terminal subdomain"/>
    <property type="match status" value="1"/>
</dbReference>
<feature type="region of interest" description="Disordered" evidence="7">
    <location>
        <begin position="305"/>
        <end position="349"/>
    </location>
</feature>
<evidence type="ECO:0000256" key="7">
    <source>
        <dbReference type="SAM" id="MobiDB-lite"/>
    </source>
</evidence>
<keyword evidence="1" id="KW-0540">Nuclease</keyword>
<proteinExistence type="predicted"/>
<dbReference type="GO" id="GO:0017108">
    <property type="term" value="F:5'-flap endonuclease activity"/>
    <property type="evidence" value="ECO:0007669"/>
    <property type="project" value="InterPro"/>
</dbReference>
<protein>
    <recommendedName>
        <fullName evidence="6">5'-3' exonuclease</fullName>
    </recommendedName>
</protein>
<dbReference type="RefSeq" id="WP_231946480.1">
    <property type="nucleotide sequence ID" value="NZ_LT629688.1"/>
</dbReference>
<dbReference type="PANTHER" id="PTHR42646:SF2">
    <property type="entry name" value="5'-3' EXONUCLEASE FAMILY PROTEIN"/>
    <property type="match status" value="1"/>
</dbReference>
<dbReference type="SMART" id="SM00475">
    <property type="entry name" value="53EXOc"/>
    <property type="match status" value="1"/>
</dbReference>
<dbReference type="Gene3D" id="3.40.50.1010">
    <property type="entry name" value="5'-nuclease"/>
    <property type="match status" value="1"/>
</dbReference>
<dbReference type="InterPro" id="IPR020045">
    <property type="entry name" value="DNA_polI_H3TH"/>
</dbReference>
<dbReference type="InterPro" id="IPR029060">
    <property type="entry name" value="PIN-like_dom_sf"/>
</dbReference>
<evidence type="ECO:0000256" key="4">
    <source>
        <dbReference type="ARBA" id="ARBA00023125"/>
    </source>
</evidence>
<dbReference type="InterPro" id="IPR020046">
    <property type="entry name" value="5-3_exonucl_a-hlix_arch_N"/>
</dbReference>
<reference evidence="9 10" key="1">
    <citation type="submission" date="2016-10" db="EMBL/GenBank/DDBJ databases">
        <authorList>
            <person name="de Groot N.N."/>
        </authorList>
    </citation>
    <scope>NUCLEOTIDE SEQUENCE [LARGE SCALE GENOMIC DNA]</scope>
    <source>
        <strain evidence="9 10">MON 2.2</strain>
    </source>
</reference>
<comment type="function">
    <text evidence="5">5'-3' exonuclease acting preferentially on double-stranded DNA.</text>
</comment>
<evidence type="ECO:0000313" key="9">
    <source>
        <dbReference type="EMBL" id="SDD29658.1"/>
    </source>
</evidence>
<dbReference type="InterPro" id="IPR008918">
    <property type="entry name" value="HhH2"/>
</dbReference>
<sequence>MTDSPVLLVVDGNSLLHRSYHALAGTGARSVTGEPVWAVRGLLTQVVAAADRVGPTTVVVGFDDPDQSVRRERWPQYKAQRLAKQPTLVSQLRRATEVLRELGVHVVTPAGLEADDVLASAARLTAEQGGRAVLVTSDRDAFALIDDRTSVLRVINGGVDASPLMTVERLPMLLGVRPDQYRDFAALRGDPSDNLPGVSGIGPKRAARLLEGLGSARAVFDDVADGGRRVAELIGPGGLRRLADPAARECWELNCEVMSFHHDVDLGLEPDRGPGRLPLSPDVVRRVLVGQGLPGTARVASRCLAGEEPPEPGPAQVDVLPWDPRAEWRSRETFPPLPPPRPEPQPTLF</sequence>
<dbReference type="SUPFAM" id="SSF47807">
    <property type="entry name" value="5' to 3' exonuclease, C-terminal subdomain"/>
    <property type="match status" value="1"/>
</dbReference>
<dbReference type="GO" id="GO:0008409">
    <property type="term" value="F:5'-3' exonuclease activity"/>
    <property type="evidence" value="ECO:0007669"/>
    <property type="project" value="InterPro"/>
</dbReference>
<dbReference type="InterPro" id="IPR038969">
    <property type="entry name" value="FEN"/>
</dbReference>
<dbReference type="SUPFAM" id="SSF88723">
    <property type="entry name" value="PIN domain-like"/>
    <property type="match status" value="1"/>
</dbReference>
<evidence type="ECO:0000256" key="3">
    <source>
        <dbReference type="ARBA" id="ARBA00022839"/>
    </source>
</evidence>
<feature type="compositionally biased region" description="Pro residues" evidence="7">
    <location>
        <begin position="335"/>
        <end position="349"/>
    </location>
</feature>
<dbReference type="PANTHER" id="PTHR42646">
    <property type="entry name" value="FLAP ENDONUCLEASE XNI"/>
    <property type="match status" value="1"/>
</dbReference>
<dbReference type="Pfam" id="PF02739">
    <property type="entry name" value="5_3_exonuc_N"/>
    <property type="match status" value="1"/>
</dbReference>
<name>A0A1G6TKN9_9ACTN</name>
<dbReference type="AlphaFoldDB" id="A0A1G6TKN9"/>
<keyword evidence="4" id="KW-0238">DNA-binding</keyword>
<organism evidence="9 10">
    <name type="scientific">Auraticoccus monumenti</name>
    <dbReference type="NCBI Taxonomy" id="675864"/>
    <lineage>
        <taxon>Bacteria</taxon>
        <taxon>Bacillati</taxon>
        <taxon>Actinomycetota</taxon>
        <taxon>Actinomycetes</taxon>
        <taxon>Propionibacteriales</taxon>
        <taxon>Propionibacteriaceae</taxon>
        <taxon>Auraticoccus</taxon>
    </lineage>
</organism>
<gene>
    <name evidence="9" type="ORF">SAMN04489747_0645</name>
</gene>
<dbReference type="SMART" id="SM00279">
    <property type="entry name" value="HhH2"/>
    <property type="match status" value="1"/>
</dbReference>
<keyword evidence="10" id="KW-1185">Reference proteome</keyword>
<dbReference type="InterPro" id="IPR036279">
    <property type="entry name" value="5-3_exonuclease_C_sf"/>
</dbReference>
<dbReference type="Pfam" id="PF01367">
    <property type="entry name" value="5_3_exonuc"/>
    <property type="match status" value="1"/>
</dbReference>
<dbReference type="EMBL" id="LT629688">
    <property type="protein sequence ID" value="SDD29658.1"/>
    <property type="molecule type" value="Genomic_DNA"/>
</dbReference>
<dbReference type="InterPro" id="IPR002421">
    <property type="entry name" value="5-3_exonuclease"/>
</dbReference>
<evidence type="ECO:0000256" key="2">
    <source>
        <dbReference type="ARBA" id="ARBA00022801"/>
    </source>
</evidence>
<evidence type="ECO:0000313" key="10">
    <source>
        <dbReference type="Proteomes" id="UP000198546"/>
    </source>
</evidence>
<dbReference type="CDD" id="cd09898">
    <property type="entry name" value="H3TH_53EXO"/>
    <property type="match status" value="1"/>
</dbReference>